<dbReference type="HOGENOM" id="CLU_3003178_0_0_2"/>
<keyword evidence="2" id="KW-1185">Reference proteome</keyword>
<protein>
    <submittedName>
        <fullName evidence="1">Uncharacterized protein</fullName>
    </submittedName>
</protein>
<accession>D5E700</accession>
<evidence type="ECO:0000313" key="1">
    <source>
        <dbReference type="EMBL" id="ADE36938.1"/>
    </source>
</evidence>
<gene>
    <name evidence="1" type="ordered locus">Mmah_1440</name>
</gene>
<sequence length="56" mass="6630">MKSNRYITFVEQNITTNRTVCCLFNGSYIVEEDIYTLLTGSDQLFHQIFKYSEILK</sequence>
<dbReference type="EMBL" id="CP001994">
    <property type="protein sequence ID" value="ADE36938.1"/>
    <property type="molecule type" value="Genomic_DNA"/>
</dbReference>
<dbReference type="AlphaFoldDB" id="D5E700"/>
<proteinExistence type="predicted"/>
<dbReference type="KEGG" id="mmh:Mmah_1440"/>
<dbReference type="STRING" id="547558.Mmah_1440"/>
<evidence type="ECO:0000313" key="2">
    <source>
        <dbReference type="Proteomes" id="UP000001059"/>
    </source>
</evidence>
<reference evidence="1 2" key="1">
    <citation type="submission" date="2010-03" db="EMBL/GenBank/DDBJ databases">
        <title>The complete genome of Methanohalophilus mahii DSM 5219.</title>
        <authorList>
            <consortium name="US DOE Joint Genome Institute (JGI-PGF)"/>
            <person name="Lucas S."/>
            <person name="Copeland A."/>
            <person name="Lapidus A."/>
            <person name="Glavina del Rio T."/>
            <person name="Dalin E."/>
            <person name="Tice H."/>
            <person name="Bruce D."/>
            <person name="Goodwin L."/>
            <person name="Pitluck S."/>
            <person name="Kyrpides N."/>
            <person name="Mavromatis K."/>
            <person name="Ivanova N."/>
            <person name="Lykidis A."/>
            <person name="Saunders E."/>
            <person name="Brettin T."/>
            <person name="Detter J.C."/>
            <person name="Han C."/>
            <person name="Land M."/>
            <person name="Hauser L."/>
            <person name="Markowitz V."/>
            <person name="Cheng J.-F."/>
            <person name="Hugenholtz P."/>
            <person name="Woyke T."/>
            <person name="Wu D."/>
            <person name="Spring S."/>
            <person name="Schneider S."/>
            <person name="Schroeder M."/>
            <person name="Klenk H.-P."/>
            <person name="Eisen J.A."/>
        </authorList>
    </citation>
    <scope>NUCLEOTIDE SEQUENCE [LARGE SCALE GENOMIC DNA]</scope>
    <source>
        <strain evidence="2">ATCC 35705 / DSM 5219 / SLP</strain>
    </source>
</reference>
<dbReference type="Proteomes" id="UP000001059">
    <property type="component" value="Chromosome"/>
</dbReference>
<name>D5E700_METMS</name>
<organism evidence="1 2">
    <name type="scientific">Methanohalophilus mahii (strain ATCC 35705 / DSM 5219 / SLP)</name>
    <dbReference type="NCBI Taxonomy" id="547558"/>
    <lineage>
        <taxon>Archaea</taxon>
        <taxon>Methanobacteriati</taxon>
        <taxon>Methanobacteriota</taxon>
        <taxon>Stenosarchaea group</taxon>
        <taxon>Methanomicrobia</taxon>
        <taxon>Methanosarcinales</taxon>
        <taxon>Methanosarcinaceae</taxon>
        <taxon>Methanohalophilus</taxon>
    </lineage>
</organism>